<evidence type="ECO:0000313" key="4">
    <source>
        <dbReference type="Proteomes" id="UP000095284"/>
    </source>
</evidence>
<dbReference type="EMBL" id="CAJFCV020000004">
    <property type="protein sequence ID" value="CAG9119090.1"/>
    <property type="molecule type" value="Genomic_DNA"/>
</dbReference>
<dbReference type="AlphaFoldDB" id="A0A1I7RIU0"/>
<accession>A0A1I7RIU0</accession>
<dbReference type="Pfam" id="PF10317">
    <property type="entry name" value="7TM_GPCR_Srd"/>
    <property type="match status" value="1"/>
</dbReference>
<dbReference type="InterPro" id="IPR019421">
    <property type="entry name" value="7TM_GPCR_serpentine_rcpt_Srd"/>
</dbReference>
<dbReference type="Proteomes" id="UP000659654">
    <property type="component" value="Unassembled WGS sequence"/>
</dbReference>
<gene>
    <name evidence="2" type="ORF">BXYJ_LOCUS10466</name>
</gene>
<feature type="transmembrane region" description="Helical" evidence="1">
    <location>
        <begin position="237"/>
        <end position="260"/>
    </location>
</feature>
<dbReference type="Proteomes" id="UP000582659">
    <property type="component" value="Unassembled WGS sequence"/>
</dbReference>
<organism evidence="4 6">
    <name type="scientific">Bursaphelenchus xylophilus</name>
    <name type="common">Pinewood nematode worm</name>
    <name type="synonym">Aphelenchoides xylophilus</name>
    <dbReference type="NCBI Taxonomy" id="6326"/>
    <lineage>
        <taxon>Eukaryota</taxon>
        <taxon>Metazoa</taxon>
        <taxon>Ecdysozoa</taxon>
        <taxon>Nematoda</taxon>
        <taxon>Chromadorea</taxon>
        <taxon>Rhabditida</taxon>
        <taxon>Tylenchina</taxon>
        <taxon>Tylenchomorpha</taxon>
        <taxon>Aphelenchoidea</taxon>
        <taxon>Aphelenchoididae</taxon>
        <taxon>Bursaphelenchus</taxon>
    </lineage>
</organism>
<dbReference type="OrthoDB" id="5783603at2759"/>
<evidence type="ECO:0000256" key="1">
    <source>
        <dbReference type="SAM" id="Phobius"/>
    </source>
</evidence>
<sequence>MSEISCEFWLRVDDWGHRIVTVFGGVICLTLLYLTVFTNQRVLAEFRLILFFCSLADIQCWLISSYVHMSMDVTEGTELIVVRAVKPFNGKYSPSTQRNLALLFVYGGILVILMLPMNCYCRYVLIKRSELRLRTTVSAFGLACFVAAFMATWVGFTVSWNEDGRFQSSSCISQDNRGIIMYTKMTDPFCRMYFLFAAILFVVIYAASILLARRTFFHIKERKQSFDAKALSVQRQLARIMVMQGALPILTSIGPALLNVGTMLLNFEVGQIGFVIYGVFNWIPLVNPLATIIIVKPYRRHMLRIFSVQRFFNVSSTNSNIVRPATTQTTQTRD</sequence>
<keyword evidence="1" id="KW-1133">Transmembrane helix</keyword>
<dbReference type="WBParaSite" id="BXY_0062200.1">
    <property type="protein sequence ID" value="BXY_0062200.1"/>
    <property type="gene ID" value="BXY_0062200"/>
</dbReference>
<reference evidence="3" key="2">
    <citation type="submission" date="2020-08" db="EMBL/GenBank/DDBJ databases">
        <authorList>
            <person name="Kikuchi T."/>
        </authorList>
    </citation>
    <scope>NUCLEOTIDE SEQUENCE</scope>
    <source>
        <strain evidence="2">Ka4C1</strain>
    </source>
</reference>
<feature type="transmembrane region" description="Helical" evidence="1">
    <location>
        <begin position="137"/>
        <end position="156"/>
    </location>
</feature>
<dbReference type="PANTHER" id="PTHR22943:SF248">
    <property type="entry name" value="SEVEN TM RECEPTOR"/>
    <property type="match status" value="1"/>
</dbReference>
<feature type="transmembrane region" description="Helical" evidence="1">
    <location>
        <begin position="192"/>
        <end position="216"/>
    </location>
</feature>
<protein>
    <submittedName>
        <fullName evidence="2">(pine wood nematode) hypothetical protein</fullName>
    </submittedName>
</protein>
<name>A0A1I7RIU0_BURXY</name>
<keyword evidence="1" id="KW-0472">Membrane</keyword>
<keyword evidence="1" id="KW-0812">Transmembrane</keyword>
<dbReference type="Proteomes" id="UP000095284">
    <property type="component" value="Unplaced"/>
</dbReference>
<proteinExistence type="predicted"/>
<evidence type="ECO:0000313" key="3">
    <source>
        <dbReference type="EMBL" id="CAG9119090.1"/>
    </source>
</evidence>
<feature type="transmembrane region" description="Helical" evidence="1">
    <location>
        <begin position="48"/>
        <end position="69"/>
    </location>
</feature>
<dbReference type="EMBL" id="CAJFDI010000004">
    <property type="protein sequence ID" value="CAD5228481.1"/>
    <property type="molecule type" value="Genomic_DNA"/>
</dbReference>
<keyword evidence="5" id="KW-1185">Reference proteome</keyword>
<evidence type="ECO:0000313" key="2">
    <source>
        <dbReference type="EMBL" id="CAD5228481.1"/>
    </source>
</evidence>
<reference evidence="6" key="1">
    <citation type="submission" date="2016-11" db="UniProtKB">
        <authorList>
            <consortium name="WormBaseParasite"/>
        </authorList>
    </citation>
    <scope>IDENTIFICATION</scope>
</reference>
<dbReference type="SUPFAM" id="SSF81321">
    <property type="entry name" value="Family A G protein-coupled receptor-like"/>
    <property type="match status" value="1"/>
</dbReference>
<feature type="transmembrane region" description="Helical" evidence="1">
    <location>
        <begin position="272"/>
        <end position="295"/>
    </location>
</feature>
<feature type="transmembrane region" description="Helical" evidence="1">
    <location>
        <begin position="15"/>
        <end position="36"/>
    </location>
</feature>
<feature type="transmembrane region" description="Helical" evidence="1">
    <location>
        <begin position="100"/>
        <end position="125"/>
    </location>
</feature>
<evidence type="ECO:0000313" key="5">
    <source>
        <dbReference type="Proteomes" id="UP000659654"/>
    </source>
</evidence>
<dbReference type="SMR" id="A0A1I7RIU0"/>
<dbReference type="PANTHER" id="PTHR22943">
    <property type="entry name" value="7-TRANSMEMBRANE DOMAIN RECEPTOR C.ELEGANS"/>
    <property type="match status" value="1"/>
</dbReference>
<evidence type="ECO:0000313" key="6">
    <source>
        <dbReference type="WBParaSite" id="BXY_0062200.1"/>
    </source>
</evidence>